<sequence>MSALHLLRLPVDPPRLLRFAFEHGIREEDETLGYTLHAWFAALFGELAPKPFRYLERRGEVLAYARRDHVDLLDHAQAFASPQAWQALDAERVASKPMPLTWRSGQRLHLEVLVCPVSRKDDEEKDVYLRALDRLGDSAPARTEVYRQWFAAQWGGAVRLESVELLGMSARSQLLRRDRRHGNRLRHVERPQALFGAEAVVIDGAAFAERLARGIGRHRAFGFGMVLLAPPR</sequence>
<dbReference type="OrthoDB" id="9795689at2"/>
<protein>
    <submittedName>
        <fullName evidence="1">CRISPR-associated protein Cas6/Cse3/CasE</fullName>
    </submittedName>
</protein>
<dbReference type="Gene3D" id="3.30.70.1210">
    <property type="entry name" value="Crispr-associated protein, domain 2"/>
    <property type="match status" value="1"/>
</dbReference>
<dbReference type="RefSeq" id="WP_143889970.1">
    <property type="nucleotide sequence ID" value="NZ_VJNB01000003.1"/>
</dbReference>
<reference evidence="1 2" key="1">
    <citation type="submission" date="2019-07" db="EMBL/GenBank/DDBJ databases">
        <title>Tepidimonas alkaliphilus YIM 72238 draft genome.</title>
        <authorList>
            <person name="Da Costa M.S."/>
            <person name="Froufe H.J.C."/>
            <person name="Egas C."/>
            <person name="Albuquerque L."/>
        </authorList>
    </citation>
    <scope>NUCLEOTIDE SEQUENCE [LARGE SCALE GENOMIC DNA]</scope>
    <source>
        <strain evidence="1 2">YIM 72238</strain>
    </source>
</reference>
<gene>
    <name evidence="1" type="ORF">Talka_00948</name>
</gene>
<proteinExistence type="predicted"/>
<evidence type="ECO:0000313" key="2">
    <source>
        <dbReference type="Proteomes" id="UP000315736"/>
    </source>
</evidence>
<dbReference type="SUPFAM" id="SSF117987">
    <property type="entry name" value="CRISPR-associated protein"/>
    <property type="match status" value="1"/>
</dbReference>
<comment type="caution">
    <text evidence="1">The sequence shown here is derived from an EMBL/GenBank/DDBJ whole genome shotgun (WGS) entry which is preliminary data.</text>
</comment>
<accession>A0A554WAI4</accession>
<dbReference type="InterPro" id="IPR010179">
    <property type="entry name" value="CRISPR-assoc_prot_Cse3"/>
</dbReference>
<dbReference type="SMART" id="SM01101">
    <property type="entry name" value="CRISPR_assoc"/>
    <property type="match status" value="1"/>
</dbReference>
<dbReference type="Pfam" id="PF08798">
    <property type="entry name" value="CRISPR_assoc"/>
    <property type="match status" value="1"/>
</dbReference>
<keyword evidence="2" id="KW-1185">Reference proteome</keyword>
<organism evidence="1 2">
    <name type="scientific">Tepidimonas alkaliphilus</name>
    <dbReference type="NCBI Taxonomy" id="2588942"/>
    <lineage>
        <taxon>Bacteria</taxon>
        <taxon>Pseudomonadati</taxon>
        <taxon>Pseudomonadota</taxon>
        <taxon>Betaproteobacteria</taxon>
        <taxon>Burkholderiales</taxon>
        <taxon>Tepidimonas</taxon>
    </lineage>
</organism>
<evidence type="ECO:0000313" key="1">
    <source>
        <dbReference type="EMBL" id="TSE20596.1"/>
    </source>
</evidence>
<dbReference type="AlphaFoldDB" id="A0A554WAI4"/>
<name>A0A554WAI4_9BURK</name>
<dbReference type="EMBL" id="VJNB01000003">
    <property type="protein sequence ID" value="TSE20596.1"/>
    <property type="molecule type" value="Genomic_DNA"/>
</dbReference>
<dbReference type="Proteomes" id="UP000315736">
    <property type="component" value="Unassembled WGS sequence"/>
</dbReference>